<evidence type="ECO:0000313" key="3">
    <source>
        <dbReference type="Proteomes" id="UP000298061"/>
    </source>
</evidence>
<organism evidence="2 3">
    <name type="scientific">Hericium alpestre</name>
    <dbReference type="NCBI Taxonomy" id="135208"/>
    <lineage>
        <taxon>Eukaryota</taxon>
        <taxon>Fungi</taxon>
        <taxon>Dikarya</taxon>
        <taxon>Basidiomycota</taxon>
        <taxon>Agaricomycotina</taxon>
        <taxon>Agaricomycetes</taxon>
        <taxon>Russulales</taxon>
        <taxon>Hericiaceae</taxon>
        <taxon>Hericium</taxon>
    </lineage>
</organism>
<dbReference type="EMBL" id="SFCI01000187">
    <property type="protein sequence ID" value="TFY81657.1"/>
    <property type="molecule type" value="Genomic_DNA"/>
</dbReference>
<feature type="region of interest" description="Disordered" evidence="1">
    <location>
        <begin position="227"/>
        <end position="246"/>
    </location>
</feature>
<keyword evidence="3" id="KW-1185">Reference proteome</keyword>
<reference evidence="2 3" key="1">
    <citation type="submission" date="2019-02" db="EMBL/GenBank/DDBJ databases">
        <title>Genome sequencing of the rare red list fungi Hericium alpestre (H. flagellum).</title>
        <authorList>
            <person name="Buettner E."/>
            <person name="Kellner H."/>
        </authorList>
    </citation>
    <scope>NUCLEOTIDE SEQUENCE [LARGE SCALE GENOMIC DNA]</scope>
    <source>
        <strain evidence="2 3">DSM 108284</strain>
    </source>
</reference>
<protein>
    <recommendedName>
        <fullName evidence="4">F-box domain-containing protein</fullName>
    </recommendedName>
</protein>
<dbReference type="AlphaFoldDB" id="A0A4Z0A5Q7"/>
<gene>
    <name evidence="2" type="ORF">EWM64_g2355</name>
</gene>
<comment type="caution">
    <text evidence="2">The sequence shown here is derived from an EMBL/GenBank/DDBJ whole genome shotgun (WGS) entry which is preliminary data.</text>
</comment>
<proteinExistence type="predicted"/>
<evidence type="ECO:0008006" key="4">
    <source>
        <dbReference type="Google" id="ProtNLM"/>
    </source>
</evidence>
<evidence type="ECO:0000256" key="1">
    <source>
        <dbReference type="SAM" id="MobiDB-lite"/>
    </source>
</evidence>
<evidence type="ECO:0000313" key="2">
    <source>
        <dbReference type="EMBL" id="TFY81657.1"/>
    </source>
</evidence>
<name>A0A4Z0A5Q7_9AGAM</name>
<accession>A0A4Z0A5Q7</accession>
<feature type="compositionally biased region" description="Acidic residues" evidence="1">
    <location>
        <begin position="236"/>
        <end position="246"/>
    </location>
</feature>
<sequence>MRGSYDLVVPWLRSHAPNIGPVQSFVLHECWPDGVEIVAQDRRDLAPETSPLNLSDEDDGSMLRIVLRSMHRPRDFVPQIRRICDAFRLEEVEHVDVFINSWWKPQDWLDIFGRARRVEHADIGSKCASSFFDALAANCNRDHTTDLTPNDTPLLFPSLKVLELRVVDFYERARDGGYLWERIRDKLRLRRSIAPLKTLEMDSCRVHAEEVDELKGLVSHVSWDEKETGYGSTDDFISESEDDDDM</sequence>
<dbReference type="Proteomes" id="UP000298061">
    <property type="component" value="Unassembled WGS sequence"/>
</dbReference>